<sequence length="624" mass="66085">MRRACSAGSAIARTISFAADAYNCWTLCDMTETTTDDTKYPLTAPQDDNRRGSMIGLSLIAVVIGIVTGLGAVLLRYLIAVIHNLAFLGEFSFHYDANLPTPPAPFGPLVILAPVVGGLIVLWLVRTFAPEAKGHGVPEVMDAIYYRGGHIRPAVVITKSLASALSIGSGASVGREGPIIQIGSGIGSVLGRAFRLRSWQVITMVAAGAGAGIAATFNTPLGAVLFAVELMLPEFSARTLLPVVLATGTATYVGRLAFGMEPAFLMAAHSRPDVFVPLSVDMLPLYVIFGMVAGVAAWLFVKVLYGTEDLFESWKANPYVKNMAGMLSLGILMYVLLLTTGQYHTESVGYATIEAILTGQLTAPGFLLLLFVLKLLATSVSLSAGASGGVFSPSLFLGAALGAAFGSGLDFLFPNLGFHSVTFAVIGMAAIVGASTGAAITSIMMMFEMTGDYSITVAAIISVVCALGVRRRLSDDDIYTTKLSRRGAHIPRERRSHSFSIRTIRQLMSPSAGIIEKSELGSSGVVDTELGKERVYAVVTEGRNVVGIVRVHPEDPTKRHGPIIAPVGYAQETSFLQRAMTNMADRGHSALLVVPEGVQPKPENVIGVLTRDAIADSVLRDFRS</sequence>
<feature type="transmembrane region" description="Helical" evidence="10">
    <location>
        <begin position="350"/>
        <end position="373"/>
    </location>
</feature>
<dbReference type="SUPFAM" id="SSF81340">
    <property type="entry name" value="Clc chloride channel"/>
    <property type="match status" value="1"/>
</dbReference>
<evidence type="ECO:0000313" key="13">
    <source>
        <dbReference type="Proteomes" id="UP000198885"/>
    </source>
</evidence>
<evidence type="ECO:0000256" key="5">
    <source>
        <dbReference type="ARBA" id="ARBA00023065"/>
    </source>
</evidence>
<organism evidence="12 13">
    <name type="scientific">Tranquillimonas rosea</name>
    <dbReference type="NCBI Taxonomy" id="641238"/>
    <lineage>
        <taxon>Bacteria</taxon>
        <taxon>Pseudomonadati</taxon>
        <taxon>Pseudomonadota</taxon>
        <taxon>Alphaproteobacteria</taxon>
        <taxon>Rhodobacterales</taxon>
        <taxon>Roseobacteraceae</taxon>
        <taxon>Tranquillimonas</taxon>
    </lineage>
</organism>
<keyword evidence="11" id="KW-0732">Signal</keyword>
<evidence type="ECO:0000256" key="11">
    <source>
        <dbReference type="SAM" id="SignalP"/>
    </source>
</evidence>
<evidence type="ECO:0000313" key="12">
    <source>
        <dbReference type="EMBL" id="SES15118.1"/>
    </source>
</evidence>
<reference evidence="12 13" key="1">
    <citation type="submission" date="2016-10" db="EMBL/GenBank/DDBJ databases">
        <authorList>
            <person name="de Groot N.N."/>
        </authorList>
    </citation>
    <scope>NUCLEOTIDE SEQUENCE [LARGE SCALE GENOMIC DNA]</scope>
    <source>
        <strain evidence="12 13">DSM 23042</strain>
    </source>
</reference>
<evidence type="ECO:0000256" key="10">
    <source>
        <dbReference type="SAM" id="Phobius"/>
    </source>
</evidence>
<dbReference type="InterPro" id="IPR014743">
    <property type="entry name" value="Cl-channel_core"/>
</dbReference>
<dbReference type="InterPro" id="IPR001807">
    <property type="entry name" value="ClC"/>
</dbReference>
<feature type="transmembrane region" description="Helical" evidence="10">
    <location>
        <begin position="319"/>
        <end position="338"/>
    </location>
</feature>
<evidence type="ECO:0000256" key="6">
    <source>
        <dbReference type="ARBA" id="ARBA00023136"/>
    </source>
</evidence>
<evidence type="ECO:0000256" key="1">
    <source>
        <dbReference type="ARBA" id="ARBA00004141"/>
    </source>
</evidence>
<dbReference type="CDD" id="cd00400">
    <property type="entry name" value="Voltage_gated_ClC"/>
    <property type="match status" value="1"/>
</dbReference>
<feature type="transmembrane region" description="Helical" evidence="10">
    <location>
        <begin position="59"/>
        <end position="86"/>
    </location>
</feature>
<feature type="transmembrane region" description="Helical" evidence="10">
    <location>
        <begin position="278"/>
        <end position="299"/>
    </location>
</feature>
<keyword evidence="2" id="KW-0813">Transport</keyword>
<feature type="signal peptide" evidence="11">
    <location>
        <begin position="1"/>
        <end position="21"/>
    </location>
</feature>
<keyword evidence="13" id="KW-1185">Reference proteome</keyword>
<dbReference type="STRING" id="641238.SAMN04490244_106145"/>
<feature type="transmembrane region" description="Helical" evidence="10">
    <location>
        <begin position="393"/>
        <end position="413"/>
    </location>
</feature>
<keyword evidence="6 10" id="KW-0472">Membrane</keyword>
<evidence type="ECO:0000256" key="4">
    <source>
        <dbReference type="ARBA" id="ARBA00022989"/>
    </source>
</evidence>
<dbReference type="PANTHER" id="PTHR43427">
    <property type="entry name" value="CHLORIDE CHANNEL PROTEIN CLC-E"/>
    <property type="match status" value="1"/>
</dbReference>
<dbReference type="EMBL" id="FOGU01000006">
    <property type="protein sequence ID" value="SES15118.1"/>
    <property type="molecule type" value="Genomic_DNA"/>
</dbReference>
<proteinExistence type="predicted"/>
<evidence type="ECO:0000256" key="2">
    <source>
        <dbReference type="ARBA" id="ARBA00022448"/>
    </source>
</evidence>
<keyword evidence="5" id="KW-0406">Ion transport</keyword>
<gene>
    <name evidence="12" type="ORF">SAMN04490244_106145</name>
</gene>
<dbReference type="GO" id="GO:0034707">
    <property type="term" value="C:chloride channel complex"/>
    <property type="evidence" value="ECO:0007669"/>
    <property type="project" value="UniProtKB-KW"/>
</dbReference>
<dbReference type="GO" id="GO:0005254">
    <property type="term" value="F:chloride channel activity"/>
    <property type="evidence" value="ECO:0007669"/>
    <property type="project" value="UniProtKB-KW"/>
</dbReference>
<dbReference type="Gene3D" id="1.10.3080.10">
    <property type="entry name" value="Clc chloride channel"/>
    <property type="match status" value="1"/>
</dbReference>
<dbReference type="Pfam" id="PF00654">
    <property type="entry name" value="Voltage_CLC"/>
    <property type="match status" value="1"/>
</dbReference>
<keyword evidence="4 10" id="KW-1133">Transmembrane helix</keyword>
<dbReference type="AlphaFoldDB" id="A0A1H9V0H2"/>
<dbReference type="PRINTS" id="PR00762">
    <property type="entry name" value="CLCHANNEL"/>
</dbReference>
<accession>A0A1H9V0H2</accession>
<feature type="transmembrane region" description="Helical" evidence="10">
    <location>
        <begin position="106"/>
        <end position="125"/>
    </location>
</feature>
<dbReference type="Proteomes" id="UP000198885">
    <property type="component" value="Unassembled WGS sequence"/>
</dbReference>
<comment type="subcellular location">
    <subcellularLocation>
        <location evidence="1">Membrane</location>
        <topology evidence="1">Multi-pass membrane protein</topology>
    </subcellularLocation>
</comment>
<protein>
    <submittedName>
        <fullName evidence="12">Chloride channel protein, CIC family</fullName>
    </submittedName>
</protein>
<evidence type="ECO:0000256" key="8">
    <source>
        <dbReference type="ARBA" id="ARBA00023214"/>
    </source>
</evidence>
<feature type="transmembrane region" description="Helical" evidence="10">
    <location>
        <begin position="201"/>
        <end position="228"/>
    </location>
</feature>
<keyword evidence="7" id="KW-0869">Chloride channel</keyword>
<dbReference type="PANTHER" id="PTHR43427:SF6">
    <property type="entry name" value="CHLORIDE CHANNEL PROTEIN CLC-E"/>
    <property type="match status" value="1"/>
</dbReference>
<keyword evidence="8" id="KW-0868">Chloride</keyword>
<feature type="transmembrane region" description="Helical" evidence="10">
    <location>
        <begin position="425"/>
        <end position="447"/>
    </location>
</feature>
<keyword evidence="3 10" id="KW-0812">Transmembrane</keyword>
<keyword evidence="9" id="KW-0407">Ion channel</keyword>
<evidence type="ECO:0000256" key="7">
    <source>
        <dbReference type="ARBA" id="ARBA00023173"/>
    </source>
</evidence>
<dbReference type="InterPro" id="IPR050368">
    <property type="entry name" value="ClC-type_chloride_channel"/>
</dbReference>
<name>A0A1H9V0H2_9RHOB</name>
<evidence type="ECO:0000256" key="9">
    <source>
        <dbReference type="ARBA" id="ARBA00023303"/>
    </source>
</evidence>
<evidence type="ECO:0000256" key="3">
    <source>
        <dbReference type="ARBA" id="ARBA00022692"/>
    </source>
</evidence>
<feature type="chain" id="PRO_5011761016" evidence="11">
    <location>
        <begin position="22"/>
        <end position="624"/>
    </location>
</feature>